<keyword evidence="6 7" id="KW-0472">Membrane</keyword>
<dbReference type="PANTHER" id="PTHR13084:SF5">
    <property type="entry name" value="SODIUM_POTASSIUM-TRANSPORTING ATPASE SUBUNIT BETA-1-INTERACTING PROTEIN 4"/>
    <property type="match status" value="1"/>
</dbReference>
<keyword evidence="4 7" id="KW-0812">Transmembrane</keyword>
<protein>
    <recommendedName>
        <fullName evidence="7">Sodium/potassium-transporting ATPase subunit beta-1-interacting protein</fullName>
        <shortName evidence="7">Na(+)/K(+)-transporting ATPase subunit beta-1-interacting protein</shortName>
    </recommendedName>
</protein>
<evidence type="ECO:0000256" key="8">
    <source>
        <dbReference type="SAM" id="MobiDB-lite"/>
    </source>
</evidence>
<comment type="caution">
    <text evidence="7">Lacks conserved residue(s) required for the propagation of feature annotation.</text>
</comment>
<evidence type="ECO:0000256" key="6">
    <source>
        <dbReference type="ARBA" id="ARBA00023136"/>
    </source>
</evidence>
<feature type="compositionally biased region" description="Pro residues" evidence="8">
    <location>
        <begin position="599"/>
        <end position="608"/>
    </location>
</feature>
<accession>A0A8T2MY79</accession>
<feature type="transmembrane region" description="Helical" evidence="7">
    <location>
        <begin position="235"/>
        <end position="252"/>
    </location>
</feature>
<dbReference type="EMBL" id="JAFBMS010000237">
    <property type="protein sequence ID" value="KAG9332536.1"/>
    <property type="molecule type" value="Genomic_DNA"/>
</dbReference>
<organism evidence="9 10">
    <name type="scientific">Albula glossodonta</name>
    <name type="common">roundjaw bonefish</name>
    <dbReference type="NCBI Taxonomy" id="121402"/>
    <lineage>
        <taxon>Eukaryota</taxon>
        <taxon>Metazoa</taxon>
        <taxon>Chordata</taxon>
        <taxon>Craniata</taxon>
        <taxon>Vertebrata</taxon>
        <taxon>Euteleostomi</taxon>
        <taxon>Actinopterygii</taxon>
        <taxon>Neopterygii</taxon>
        <taxon>Teleostei</taxon>
        <taxon>Albuliformes</taxon>
        <taxon>Albulidae</taxon>
        <taxon>Albula</taxon>
    </lineage>
</organism>
<dbReference type="InterPro" id="IPR008516">
    <property type="entry name" value="Na/K-Atpase_Interacting"/>
</dbReference>
<dbReference type="PANTHER" id="PTHR13084">
    <property type="entry name" value="T-CELL LYMPHOMA BREAKPOINT-ASSOCIATED TARGET 1-RELATED"/>
    <property type="match status" value="1"/>
</dbReference>
<feature type="transmembrane region" description="Helical" evidence="7">
    <location>
        <begin position="79"/>
        <end position="97"/>
    </location>
</feature>
<feature type="compositionally biased region" description="Low complexity" evidence="8">
    <location>
        <begin position="609"/>
        <end position="618"/>
    </location>
</feature>
<feature type="transmembrane region" description="Helical" evidence="7">
    <location>
        <begin position="7"/>
        <end position="34"/>
    </location>
</feature>
<feature type="transmembrane region" description="Helical" evidence="7">
    <location>
        <begin position="46"/>
        <end position="72"/>
    </location>
</feature>
<feature type="compositionally biased region" description="Polar residues" evidence="8">
    <location>
        <begin position="561"/>
        <end position="571"/>
    </location>
</feature>
<comment type="subcellular location">
    <subcellularLocation>
        <location evidence="1 7">Cell membrane</location>
        <topology evidence="1 7">Multi-pass membrane protein</topology>
    </subcellularLocation>
</comment>
<evidence type="ECO:0000256" key="1">
    <source>
        <dbReference type="ARBA" id="ARBA00004651"/>
    </source>
</evidence>
<dbReference type="GO" id="GO:0005886">
    <property type="term" value="C:plasma membrane"/>
    <property type="evidence" value="ECO:0007669"/>
    <property type="project" value="UniProtKB-SubCell"/>
</dbReference>
<evidence type="ECO:0000256" key="5">
    <source>
        <dbReference type="ARBA" id="ARBA00022989"/>
    </source>
</evidence>
<evidence type="ECO:0000256" key="7">
    <source>
        <dbReference type="RuleBase" id="RU368041"/>
    </source>
</evidence>
<feature type="transmembrane region" description="Helical" evidence="7">
    <location>
        <begin position="157"/>
        <end position="180"/>
    </location>
</feature>
<keyword evidence="3 7" id="KW-1003">Cell membrane</keyword>
<name>A0A8T2MY79_9TELE</name>
<feature type="transmembrane region" description="Helical" evidence="7">
    <location>
        <begin position="264"/>
        <end position="284"/>
    </location>
</feature>
<dbReference type="OrthoDB" id="10050321at2759"/>
<evidence type="ECO:0000313" key="10">
    <source>
        <dbReference type="Proteomes" id="UP000824540"/>
    </source>
</evidence>
<keyword evidence="5 7" id="KW-1133">Transmembrane helix</keyword>
<feature type="region of interest" description="Disordered" evidence="8">
    <location>
        <begin position="598"/>
        <end position="618"/>
    </location>
</feature>
<keyword evidence="10" id="KW-1185">Reference proteome</keyword>
<reference evidence="9" key="1">
    <citation type="thesis" date="2021" institute="BYU ScholarsArchive" country="Provo, UT, USA">
        <title>Applications of and Algorithms for Genome Assembly and Genomic Analyses with an Emphasis on Marine Teleosts.</title>
        <authorList>
            <person name="Pickett B.D."/>
        </authorList>
    </citation>
    <scope>NUCLEOTIDE SEQUENCE</scope>
    <source>
        <strain evidence="9">HI-2016</strain>
    </source>
</reference>
<evidence type="ECO:0000313" key="9">
    <source>
        <dbReference type="EMBL" id="KAG9332536.1"/>
    </source>
</evidence>
<feature type="transmembrane region" description="Helical" evidence="7">
    <location>
        <begin position="211"/>
        <end position="228"/>
    </location>
</feature>
<feature type="region of interest" description="Disordered" evidence="8">
    <location>
        <begin position="537"/>
        <end position="571"/>
    </location>
</feature>
<dbReference type="Pfam" id="PF05640">
    <property type="entry name" value="NKAIN"/>
    <property type="match status" value="2"/>
</dbReference>
<dbReference type="Proteomes" id="UP000824540">
    <property type="component" value="Unassembled WGS sequence"/>
</dbReference>
<comment type="caution">
    <text evidence="9">The sequence shown here is derived from an EMBL/GenBank/DDBJ whole genome shotgun (WGS) entry which is preliminary data.</text>
</comment>
<sequence>MTTACSLLHYVNMTTACSLLLYVNMTTACSLLLYVNMTTACSLLHYVNMTTACSLLLCVNMTTACSLLLYVNMTTACSLLLYVNMTTACSLLLYVNMTTACSLLLYVNMTTACSLLLYVNMTTACSLLLYVNMTTACSLLLYVNMTTACSLLHFVNMTTACSLLLYVNMTTACSLLLYVNMTTACSLLLYVNMTTACSLLLYVNMTTACSLLLYVNMTTACSLLLYVNMTTACSLLLYVNMTTACSLLHYMAALERQVFDFLGYQWAPILANFFHIIIVILGLFGTIQYRPRYIVVQSDLLTFNISAHHSWWSEHGPGCVRREMPTAGVRSLDSQSYISVMGCLLEYQYIEVLHSAFQILVALLGFVYACYVVSAFTEEEDSFDFIGGFDPFPLYHVYVNRASRFIKVMSEDGVEGLSKMTGTGERGCKTQHQCRTWLDTEKQVNEKATISSWTVISLGHEGADTPTDDCAADGAVSQAGCTVCADHQVTTGDEDDGHQLVHADLAGALLLQLPQLLLWAQGCLKAHLQHRLDHRGQQSRRGALAPTQVCRGKERAEHTGSIGTNAHCHSQQSADTSMEILSLVGRKDHFEERKITFRPPSPPTPFVPPHTSTGRITV</sequence>
<dbReference type="AlphaFoldDB" id="A0A8T2MY79"/>
<feature type="transmembrane region" description="Helical" evidence="7">
    <location>
        <begin position="127"/>
        <end position="145"/>
    </location>
</feature>
<gene>
    <name evidence="9" type="ORF">JZ751_014634</name>
</gene>
<evidence type="ECO:0000256" key="2">
    <source>
        <dbReference type="ARBA" id="ARBA00006364"/>
    </source>
</evidence>
<comment type="similarity">
    <text evidence="2 7">Belongs to the NKAIN family.</text>
</comment>
<proteinExistence type="inferred from homology"/>
<evidence type="ECO:0000256" key="4">
    <source>
        <dbReference type="ARBA" id="ARBA00022692"/>
    </source>
</evidence>
<evidence type="ECO:0000256" key="3">
    <source>
        <dbReference type="ARBA" id="ARBA00022475"/>
    </source>
</evidence>
<dbReference type="GO" id="GO:0002028">
    <property type="term" value="P:regulation of sodium ion transport"/>
    <property type="evidence" value="ECO:0007669"/>
    <property type="project" value="UniProtKB-UniRule"/>
</dbReference>
<feature type="transmembrane region" description="Helical" evidence="7">
    <location>
        <begin position="356"/>
        <end position="376"/>
    </location>
</feature>